<comment type="similarity">
    <text evidence="2">Belongs to the DDB1 family.</text>
</comment>
<dbReference type="InterPro" id="IPR004871">
    <property type="entry name" value="RSE1/DDB1/CPSF1_C"/>
</dbReference>
<dbReference type="GO" id="GO:0003676">
    <property type="term" value="F:nucleic acid binding"/>
    <property type="evidence" value="ECO:0007669"/>
    <property type="project" value="InterPro"/>
</dbReference>
<evidence type="ECO:0000256" key="1">
    <source>
        <dbReference type="ARBA" id="ARBA00004123"/>
    </source>
</evidence>
<feature type="domain" description="RSE1/DDB1/CPSF1 C-terminal" evidence="5">
    <location>
        <begin position="793"/>
        <end position="1120"/>
    </location>
</feature>
<dbReference type="InterPro" id="IPR058543">
    <property type="entry name" value="Beta-prop_RSE1/DDB1/CPSF1_2nd"/>
</dbReference>
<protein>
    <recommendedName>
        <fullName evidence="3">DNA damage-binding protein 1</fullName>
    </recommendedName>
</protein>
<dbReference type="GO" id="GO:0005634">
    <property type="term" value="C:nucleus"/>
    <property type="evidence" value="ECO:0007669"/>
    <property type="project" value="UniProtKB-SubCell"/>
</dbReference>
<gene>
    <name evidence="8" type="ORF">QBC33DRAFT_523924</name>
</gene>
<dbReference type="Gene3D" id="1.10.150.910">
    <property type="match status" value="1"/>
</dbReference>
<keyword evidence="4" id="KW-0539">Nucleus</keyword>
<evidence type="ECO:0000259" key="6">
    <source>
        <dbReference type="Pfam" id="PF10433"/>
    </source>
</evidence>
<reference evidence="8" key="1">
    <citation type="submission" date="2023-06" db="EMBL/GenBank/DDBJ databases">
        <title>Genome-scale phylogeny and comparative genomics of the fungal order Sordariales.</title>
        <authorList>
            <consortium name="Lawrence Berkeley National Laboratory"/>
            <person name="Hensen N."/>
            <person name="Bonometti L."/>
            <person name="Westerberg I."/>
            <person name="Brannstrom I.O."/>
            <person name="Guillou S."/>
            <person name="Cros-Aarteil S."/>
            <person name="Calhoun S."/>
            <person name="Haridas S."/>
            <person name="Kuo A."/>
            <person name="Mondo S."/>
            <person name="Pangilinan J."/>
            <person name="Riley R."/>
            <person name="Labutti K."/>
            <person name="Andreopoulos B."/>
            <person name="Lipzen A."/>
            <person name="Chen C."/>
            <person name="Yanf M."/>
            <person name="Daum C."/>
            <person name="Ng V."/>
            <person name="Clum A."/>
            <person name="Steindorff A."/>
            <person name="Ohm R."/>
            <person name="Martin F."/>
            <person name="Silar P."/>
            <person name="Natvig D."/>
            <person name="Lalanne C."/>
            <person name="Gautier V."/>
            <person name="Ament-Velasquez S.L."/>
            <person name="Kruys A."/>
            <person name="Hutchinson M.I."/>
            <person name="Powell A.J."/>
            <person name="Barry K."/>
            <person name="Miller A.N."/>
            <person name="Grigoriev I.V."/>
            <person name="Debuchy R."/>
            <person name="Gladieux P."/>
            <person name="Thoren M.H."/>
            <person name="Johannesson H."/>
        </authorList>
    </citation>
    <scope>NUCLEOTIDE SEQUENCE</scope>
    <source>
        <strain evidence="8">8032-3</strain>
    </source>
</reference>
<evidence type="ECO:0000313" key="8">
    <source>
        <dbReference type="EMBL" id="KAK1771516.1"/>
    </source>
</evidence>
<comment type="caution">
    <text evidence="8">The sequence shown here is derived from an EMBL/GenBank/DDBJ whole genome shotgun (WGS) entry which is preliminary data.</text>
</comment>
<dbReference type="InterPro" id="IPR018846">
    <property type="entry name" value="Beta-prop_RSE1/DDB1/CPSF1_1st"/>
</dbReference>
<dbReference type="RefSeq" id="XP_060287729.1">
    <property type="nucleotide sequence ID" value="XM_060426680.1"/>
</dbReference>
<evidence type="ECO:0000256" key="4">
    <source>
        <dbReference type="ARBA" id="ARBA00023242"/>
    </source>
</evidence>
<evidence type="ECO:0000259" key="5">
    <source>
        <dbReference type="Pfam" id="PF03178"/>
    </source>
</evidence>
<dbReference type="InterPro" id="IPR050358">
    <property type="entry name" value="RSE1/DDB1/CFT1"/>
</dbReference>
<dbReference type="GeneID" id="85309867"/>
<dbReference type="Pfam" id="PF23726">
    <property type="entry name" value="Beta-prop_RSE1_2nd"/>
    <property type="match status" value="1"/>
</dbReference>
<sequence>MAYIAPIHRPSSVRHALQIRLLSSDEESLVLAKANRIEIWRVADGLLTMAHSKVIYGTISMLQKLRPKDSPTDLLFIGTDRFQFFTVAWNPKTNELDTVQSFEDIGERHMRDSQSQDRCLVDPSGKYMAMHLWEGVLTVMRLLMRKGTTLTLEWMEQVRLTELFIKASTFLYTETGHPKIAFLYQSDSESNDSKLATYRLTSDDRDAVASKFDALRDREMSMDIPDSGAAMLIPVKKVEEELKRHNVRNPSSAKAHLGGLIVLGETRLIYIDEVTKATVEAGLSEASIFVAWAEYDATHYFLADDYGSMHLLTILCDGVVVTNIDVSYIGKTSRASSLVYLGDDLLFVGSHYGDSQLWRVDFASDAGKYLHLVQVIPNIGPILDFAVMDMGNREGDSQMGNEYSSGQARIVTGSGVHKDGTLRSVRSGVGLDDIGILADLQDVRGLFSLRSHGAQKIDTLVASFLTETRIFKFDPEGEVEEVEQFNGFDFGHQTLLAANVVNGRLLQVTTAGASLVDAESGVTVASWEPRDGQTVTNASANRKWLLLSVDGTSLISLNVLEDLQLVQQKDISDNEQVACIHVAPDLEDVGAVGFWASGTVSLINMATLQAIHGEALRKSEDSASIPRDIVVAQVLPPDVAGPTLFVAMEDGNVITFSISLADLSLSGRKSVILGTRQARFHLLPRPDGTYNVFATSEHPSLIYGAEGRIVYSAATAEDATCVSPFDTEAYPDCIAVATESQLKIAQIDDQRRTHVRPLEMGEMVRRIAYSPSEKVFGLGCIRRDLIRGEEVIRSSFKLVDEVVFDKLGKPFPLETASAVELVESVIRAELPDAYGNLAERFIVGTSFLPDPDVGASSDIRGRILVLGVDPDRSPYLIVNHELKGACRCLGVMDGKIVAGLTKTVVVSQYEETSNASGRLIRLASYRPSTYPVDLTINGNMIGVADLMKSVSLVEFVPGKDGNPPELVEQARHYQSAWGTAVCHVEDESWLEADAQGNLMVLRRNPGAVMLEDRRRLEMTSEFNLGEMVNKIRKISVETGPNAMIIPRAFLGTVEGAIYMFGTIAPHSQDLLMRFQAKLANIIQTPGNVQFRSYRAFRNAEREGDGPFRFLDGELLERFLDVDEEIQEAICQGLGPSVEDMRNIVEELKRMH</sequence>
<organism evidence="8 9">
    <name type="scientific">Phialemonium atrogriseum</name>
    <dbReference type="NCBI Taxonomy" id="1093897"/>
    <lineage>
        <taxon>Eukaryota</taxon>
        <taxon>Fungi</taxon>
        <taxon>Dikarya</taxon>
        <taxon>Ascomycota</taxon>
        <taxon>Pezizomycotina</taxon>
        <taxon>Sordariomycetes</taxon>
        <taxon>Sordariomycetidae</taxon>
        <taxon>Cephalothecales</taxon>
        <taxon>Cephalothecaceae</taxon>
        <taxon>Phialemonium</taxon>
    </lineage>
</organism>
<evidence type="ECO:0000259" key="7">
    <source>
        <dbReference type="Pfam" id="PF23726"/>
    </source>
</evidence>
<feature type="domain" description="RSE1/DDB1/CPSF1 second beta-propeller" evidence="7">
    <location>
        <begin position="439"/>
        <end position="747"/>
    </location>
</feature>
<evidence type="ECO:0000256" key="3">
    <source>
        <dbReference type="ARBA" id="ARBA00014577"/>
    </source>
</evidence>
<dbReference type="SUPFAM" id="SSF50998">
    <property type="entry name" value="Quinoprotein alcohol dehydrogenase-like"/>
    <property type="match status" value="1"/>
</dbReference>
<accession>A0AAJ0CC21</accession>
<dbReference type="AlphaFoldDB" id="A0AAJ0CC21"/>
<evidence type="ECO:0000313" key="9">
    <source>
        <dbReference type="Proteomes" id="UP001244011"/>
    </source>
</evidence>
<dbReference type="InterPro" id="IPR011047">
    <property type="entry name" value="Quinoprotein_ADH-like_sf"/>
</dbReference>
<dbReference type="Proteomes" id="UP001244011">
    <property type="component" value="Unassembled WGS sequence"/>
</dbReference>
<proteinExistence type="inferred from homology"/>
<comment type="subcellular location">
    <subcellularLocation>
        <location evidence="1">Nucleus</location>
    </subcellularLocation>
</comment>
<feature type="domain" description="RSE1/DDB1/CPSF1 first beta-propeller" evidence="6">
    <location>
        <begin position="12"/>
        <end position="376"/>
    </location>
</feature>
<dbReference type="InterPro" id="IPR015943">
    <property type="entry name" value="WD40/YVTN_repeat-like_dom_sf"/>
</dbReference>
<dbReference type="PANTHER" id="PTHR10644">
    <property type="entry name" value="DNA REPAIR/RNA PROCESSING CPSF FAMILY"/>
    <property type="match status" value="1"/>
</dbReference>
<dbReference type="Pfam" id="PF03178">
    <property type="entry name" value="CPSF_A"/>
    <property type="match status" value="1"/>
</dbReference>
<keyword evidence="9" id="KW-1185">Reference proteome</keyword>
<dbReference type="FunFam" id="2.130.10.10:FF:000629">
    <property type="entry name" value="UV-damaged DNA binding protein"/>
    <property type="match status" value="1"/>
</dbReference>
<dbReference type="EMBL" id="MU838998">
    <property type="protein sequence ID" value="KAK1771516.1"/>
    <property type="molecule type" value="Genomic_DNA"/>
</dbReference>
<dbReference type="Gene3D" id="2.130.10.10">
    <property type="entry name" value="YVTN repeat-like/Quinoprotein amine dehydrogenase"/>
    <property type="match status" value="3"/>
</dbReference>
<evidence type="ECO:0000256" key="2">
    <source>
        <dbReference type="ARBA" id="ARBA00007453"/>
    </source>
</evidence>
<dbReference type="Pfam" id="PF10433">
    <property type="entry name" value="Beta-prop_RSE1_1st"/>
    <property type="match status" value="1"/>
</dbReference>
<name>A0AAJ0CC21_9PEZI</name>